<dbReference type="InterPro" id="IPR019734">
    <property type="entry name" value="TPR_rpt"/>
</dbReference>
<keyword evidence="2" id="KW-0732">Signal</keyword>
<protein>
    <submittedName>
        <fullName evidence="3">DUF1028 domain-containing protein</fullName>
    </submittedName>
</protein>
<dbReference type="Pfam" id="PF06267">
    <property type="entry name" value="DUF1028"/>
    <property type="match status" value="1"/>
</dbReference>
<keyword evidence="1" id="KW-0802">TPR repeat</keyword>
<dbReference type="Proteomes" id="UP000324143">
    <property type="component" value="Unassembled WGS sequence"/>
</dbReference>
<accession>A0A5D0MJA1</accession>
<dbReference type="Gene3D" id="1.25.40.10">
    <property type="entry name" value="Tetratricopeptide repeat domain"/>
    <property type="match status" value="1"/>
</dbReference>
<gene>
    <name evidence="3" type="ORF">FXF47_04110</name>
</gene>
<evidence type="ECO:0000313" key="4">
    <source>
        <dbReference type="Proteomes" id="UP000324143"/>
    </source>
</evidence>
<dbReference type="PANTHER" id="PTHR39328">
    <property type="entry name" value="BLL2871 PROTEIN"/>
    <property type="match status" value="1"/>
</dbReference>
<dbReference type="PANTHER" id="PTHR39328:SF1">
    <property type="entry name" value="BLL2871 PROTEIN"/>
    <property type="match status" value="1"/>
</dbReference>
<evidence type="ECO:0000313" key="3">
    <source>
        <dbReference type="EMBL" id="TYB31510.1"/>
    </source>
</evidence>
<feature type="chain" id="PRO_5023084471" evidence="2">
    <location>
        <begin position="21"/>
        <end position="357"/>
    </location>
</feature>
<sequence>MKRILIFLLIFTAMISSMFSEITNTKKIATFSVVAYDEETNELGVAVQSKFLAVGAVVPYAKANTGAIASQAWGNTKYGPEGLKFLEMGVSPKKVTEILTFKDKDSDQRQLGIVDGQGNSYTFTGKNCMKWAGGESGDSFAIQGNILAGEEVVEAMVEKFKNTENLPLGKRLIEVLKAGEHAGGDKRGRQSASLLVVAENGGYSGYNDRFIDLRVDDHETPIKELMRIYKLHEKTFQGSAYIRRGVKAMEKNKNKKANILFKRAMNIAQTYNDDPVLLNSIAWEFAQHDYNMDFALMSAKKASKLKPEDPNILDTLAFVYAKKGNYKKAVEIEKKAYRLSNNEIFKEKIEKWERRIK</sequence>
<reference evidence="3" key="1">
    <citation type="submission" date="2019-08" db="EMBL/GenBank/DDBJ databases">
        <title>Genomic characterization of a novel candidate phylum (ARYD3) from a high temperature, high salinity tertiary oil reservoir in north central Oklahoma, USA.</title>
        <authorList>
            <person name="Youssef N.H."/>
            <person name="Yadav A."/>
            <person name="Elshahed M.S."/>
        </authorList>
    </citation>
    <scope>NUCLEOTIDE SEQUENCE [LARGE SCALE GENOMIC DNA]</scope>
    <source>
        <strain evidence="3">ARYD3</strain>
    </source>
</reference>
<dbReference type="InterPro" id="IPR011990">
    <property type="entry name" value="TPR-like_helical_dom_sf"/>
</dbReference>
<dbReference type="SUPFAM" id="SSF56235">
    <property type="entry name" value="N-terminal nucleophile aminohydrolases (Ntn hydrolases)"/>
    <property type="match status" value="1"/>
</dbReference>
<comment type="caution">
    <text evidence="3">The sequence shown here is derived from an EMBL/GenBank/DDBJ whole genome shotgun (WGS) entry which is preliminary data.</text>
</comment>
<evidence type="ECO:0000256" key="1">
    <source>
        <dbReference type="PROSITE-ProRule" id="PRU00339"/>
    </source>
</evidence>
<evidence type="ECO:0000256" key="2">
    <source>
        <dbReference type="SAM" id="SignalP"/>
    </source>
</evidence>
<dbReference type="InterPro" id="IPR029055">
    <property type="entry name" value="Ntn_hydrolases_N"/>
</dbReference>
<organism evidence="3 4">
    <name type="scientific">Candidatus Mcinerneyibacterium aminivorans</name>
    <dbReference type="NCBI Taxonomy" id="2703815"/>
    <lineage>
        <taxon>Bacteria</taxon>
        <taxon>Candidatus Macinerneyibacteriota</taxon>
        <taxon>Candidatus Mcinerneyibacteria</taxon>
        <taxon>Candidatus Mcinerneyibacteriales</taxon>
        <taxon>Candidatus Mcinerneyibacteriaceae</taxon>
        <taxon>Candidatus Mcinerneyibacterium</taxon>
    </lineage>
</organism>
<dbReference type="Gene3D" id="3.60.20.10">
    <property type="entry name" value="Glutamine Phosphoribosylpyrophosphate, subunit 1, domain 1"/>
    <property type="match status" value="1"/>
</dbReference>
<feature type="signal peptide" evidence="2">
    <location>
        <begin position="1"/>
        <end position="20"/>
    </location>
</feature>
<proteinExistence type="predicted"/>
<feature type="repeat" description="TPR" evidence="1">
    <location>
        <begin position="310"/>
        <end position="343"/>
    </location>
</feature>
<dbReference type="AlphaFoldDB" id="A0A5D0MJA1"/>
<dbReference type="InterPro" id="IPR010430">
    <property type="entry name" value="DUF1028"/>
</dbReference>
<keyword evidence="4" id="KW-1185">Reference proteome</keyword>
<name>A0A5D0MJA1_9BACT</name>
<dbReference type="SUPFAM" id="SSF48452">
    <property type="entry name" value="TPR-like"/>
    <property type="match status" value="1"/>
</dbReference>
<dbReference type="EMBL" id="VSIX01000033">
    <property type="protein sequence ID" value="TYB31510.1"/>
    <property type="molecule type" value="Genomic_DNA"/>
</dbReference>
<dbReference type="PROSITE" id="PS50005">
    <property type="entry name" value="TPR"/>
    <property type="match status" value="1"/>
</dbReference>